<reference evidence="3 4" key="1">
    <citation type="submission" date="2016-09" db="EMBL/GenBank/DDBJ databases">
        <title>The complete genome sequences of Rhizobium gallicum, symbiovars gallicum and phaseoli, symbionts associated to common bean (Phaseolus vulgaris).</title>
        <authorList>
            <person name="Bustos P."/>
            <person name="Santamaria R.I."/>
            <person name="Perez-Carrascal O.M."/>
            <person name="Juarez S."/>
            <person name="Lozano L."/>
            <person name="Martinez-Flores I."/>
            <person name="Martinez-Romero E."/>
            <person name="Cevallos M."/>
            <person name="Romero D."/>
            <person name="Davila G."/>
            <person name="Gonzalez V."/>
        </authorList>
    </citation>
    <scope>NUCLEOTIDE SEQUENCE [LARGE SCALE GENOMIC DNA]</scope>
    <source>
        <strain evidence="3 4">8C-3</strain>
        <plasmid evidence="4">Plasmid prsp8c3c</plasmid>
    </source>
</reference>
<evidence type="ECO:0000256" key="2">
    <source>
        <dbReference type="ARBA" id="ARBA00023027"/>
    </source>
</evidence>
<accession>A0A1L5PI56</accession>
<dbReference type="InterPro" id="IPR003462">
    <property type="entry name" value="ODC_Mu_crystall"/>
</dbReference>
<dbReference type="PANTHER" id="PTHR13812:SF19">
    <property type="entry name" value="KETIMINE REDUCTASE MU-CRYSTALLIN"/>
    <property type="match status" value="1"/>
</dbReference>
<dbReference type="Gene3D" id="3.30.1780.10">
    <property type="entry name" value="ornithine cyclodeaminase, domain 1"/>
    <property type="match status" value="1"/>
</dbReference>
<proteinExistence type="inferred from homology"/>
<comment type="similarity">
    <text evidence="1">Belongs to the ornithine cyclodeaminase/mu-crystallin family.</text>
</comment>
<dbReference type="SUPFAM" id="SSF51735">
    <property type="entry name" value="NAD(P)-binding Rossmann-fold domains"/>
    <property type="match status" value="1"/>
</dbReference>
<evidence type="ECO:0000313" key="4">
    <source>
        <dbReference type="Proteomes" id="UP000185109"/>
    </source>
</evidence>
<keyword evidence="3" id="KW-0456">Lyase</keyword>
<dbReference type="Proteomes" id="UP000185109">
    <property type="component" value="Plasmid pRsp8C3c"/>
</dbReference>
<keyword evidence="3" id="KW-0614">Plasmid</keyword>
<dbReference type="EC" id="4.3.1.12" evidence="3"/>
<gene>
    <name evidence="3" type="primary">ocd</name>
    <name evidence="3" type="ORF">AM571_PC01980</name>
</gene>
<sequence length="331" mass="36019">MKTLLLKKEEVSTLIAMKDVIAAVEEAYKAFNSEQVEQPDYIGMHLPSPGSEIDFKLGYYKANDLISMKTSSGGFVDNPTAFGVPNGMGTILLFDARNGALICVMDGSLITGLRTGAAGAVSVKVLARKGARRITSIGTGNQARMQIRAIREVMKIEEIHAWDNSGDTLSRFKADIEKDFGIPVVVARSKKDAVEQADILVTTTRGKGSLVEADWIRPGTHIVAIGTDQRGKQELDPEIFRNAKVVVDSIAQCSEKGETWHPLERHIITKNGIHGEIGEILLGSKPGRERDDEVTIFDSTGMAIQDNTTASKIYSNAIERGVGTFFEFFGS</sequence>
<evidence type="ECO:0000256" key="1">
    <source>
        <dbReference type="ARBA" id="ARBA00008903"/>
    </source>
</evidence>
<dbReference type="EMBL" id="CP017244">
    <property type="protein sequence ID" value="APO79710.1"/>
    <property type="molecule type" value="Genomic_DNA"/>
</dbReference>
<name>A0A1L5PI56_RHIET</name>
<dbReference type="GO" id="GO:0016491">
    <property type="term" value="F:oxidoreductase activity"/>
    <property type="evidence" value="ECO:0007669"/>
    <property type="project" value="UniProtKB-ARBA"/>
</dbReference>
<dbReference type="GO" id="GO:0005737">
    <property type="term" value="C:cytoplasm"/>
    <property type="evidence" value="ECO:0007669"/>
    <property type="project" value="TreeGrafter"/>
</dbReference>
<keyword evidence="2" id="KW-0520">NAD</keyword>
<dbReference type="AlphaFoldDB" id="A0A1L5PI56"/>
<dbReference type="GO" id="GO:0019752">
    <property type="term" value="P:carboxylic acid metabolic process"/>
    <property type="evidence" value="ECO:0007669"/>
    <property type="project" value="UniProtKB-ARBA"/>
</dbReference>
<organism evidence="3 4">
    <name type="scientific">Rhizobium etli 8C-3</name>
    <dbReference type="NCBI Taxonomy" id="538025"/>
    <lineage>
        <taxon>Bacteria</taxon>
        <taxon>Pseudomonadati</taxon>
        <taxon>Pseudomonadota</taxon>
        <taxon>Alphaproteobacteria</taxon>
        <taxon>Hyphomicrobiales</taxon>
        <taxon>Rhizobiaceae</taxon>
        <taxon>Rhizobium/Agrobacterium group</taxon>
        <taxon>Rhizobium</taxon>
    </lineage>
</organism>
<dbReference type="RefSeq" id="WP_074065393.1">
    <property type="nucleotide sequence ID" value="NZ_CP017244.1"/>
</dbReference>
<dbReference type="GO" id="GO:0008473">
    <property type="term" value="F:ornithine cyclodeaminase activity"/>
    <property type="evidence" value="ECO:0007669"/>
    <property type="project" value="UniProtKB-EC"/>
</dbReference>
<dbReference type="Gene3D" id="3.40.50.720">
    <property type="entry name" value="NAD(P)-binding Rossmann-like Domain"/>
    <property type="match status" value="1"/>
</dbReference>
<dbReference type="InterPro" id="IPR036291">
    <property type="entry name" value="NAD(P)-bd_dom_sf"/>
</dbReference>
<evidence type="ECO:0000313" key="3">
    <source>
        <dbReference type="EMBL" id="APO79710.1"/>
    </source>
</evidence>
<dbReference type="FunFam" id="3.40.50.720:FF:000311">
    <property type="entry name" value="Ornithine cyclodeaminase"/>
    <property type="match status" value="1"/>
</dbReference>
<geneLocation type="plasmid" evidence="4">
    <name>prsp8c3c</name>
</geneLocation>
<protein>
    <submittedName>
        <fullName evidence="3">Ornithine cyclodeaminase</fullName>
        <ecNumber evidence="3">4.3.1.12</ecNumber>
    </submittedName>
</protein>
<dbReference type="PIRSF" id="PIRSF001439">
    <property type="entry name" value="CryM"/>
    <property type="match status" value="1"/>
</dbReference>
<dbReference type="Pfam" id="PF02423">
    <property type="entry name" value="OCD_Mu_crystall"/>
    <property type="match status" value="1"/>
</dbReference>
<dbReference type="InterPro" id="IPR023401">
    <property type="entry name" value="ODC_N"/>
</dbReference>
<dbReference type="PANTHER" id="PTHR13812">
    <property type="entry name" value="KETIMINE REDUCTASE MU-CRYSTALLIN"/>
    <property type="match status" value="1"/>
</dbReference>